<dbReference type="Proteomes" id="UP001141552">
    <property type="component" value="Unassembled WGS sequence"/>
</dbReference>
<dbReference type="AlphaFoldDB" id="A0A9Q0JMT9"/>
<protein>
    <recommendedName>
        <fullName evidence="2">F-box domain-containing protein</fullName>
    </recommendedName>
</protein>
<dbReference type="SUPFAM" id="SSF81383">
    <property type="entry name" value="F-box domain"/>
    <property type="match status" value="1"/>
</dbReference>
<evidence type="ECO:0000313" key="4">
    <source>
        <dbReference type="Proteomes" id="UP001141552"/>
    </source>
</evidence>
<feature type="domain" description="F-box" evidence="2">
    <location>
        <begin position="68"/>
        <end position="107"/>
    </location>
</feature>
<organism evidence="3 4">
    <name type="scientific">Turnera subulata</name>
    <dbReference type="NCBI Taxonomy" id="218843"/>
    <lineage>
        <taxon>Eukaryota</taxon>
        <taxon>Viridiplantae</taxon>
        <taxon>Streptophyta</taxon>
        <taxon>Embryophyta</taxon>
        <taxon>Tracheophyta</taxon>
        <taxon>Spermatophyta</taxon>
        <taxon>Magnoliopsida</taxon>
        <taxon>eudicotyledons</taxon>
        <taxon>Gunneridae</taxon>
        <taxon>Pentapetalae</taxon>
        <taxon>rosids</taxon>
        <taxon>fabids</taxon>
        <taxon>Malpighiales</taxon>
        <taxon>Passifloraceae</taxon>
        <taxon>Turnera</taxon>
    </lineage>
</organism>
<evidence type="ECO:0000259" key="2">
    <source>
        <dbReference type="SMART" id="SM00256"/>
    </source>
</evidence>
<comment type="caution">
    <text evidence="3">The sequence shown here is derived from an EMBL/GenBank/DDBJ whole genome shotgun (WGS) entry which is preliminary data.</text>
</comment>
<evidence type="ECO:0000313" key="3">
    <source>
        <dbReference type="EMBL" id="KAJ4846450.1"/>
    </source>
</evidence>
<dbReference type="InterPro" id="IPR017451">
    <property type="entry name" value="F-box-assoc_interact_dom"/>
</dbReference>
<reference evidence="3" key="1">
    <citation type="submission" date="2022-02" db="EMBL/GenBank/DDBJ databases">
        <authorList>
            <person name="Henning P.M."/>
            <person name="McCubbin A.G."/>
            <person name="Shore J.S."/>
        </authorList>
    </citation>
    <scope>NUCLEOTIDE SEQUENCE</scope>
    <source>
        <strain evidence="3">F60SS</strain>
        <tissue evidence="3">Leaves</tissue>
    </source>
</reference>
<dbReference type="EMBL" id="JAKUCV010001420">
    <property type="protein sequence ID" value="KAJ4846450.1"/>
    <property type="molecule type" value="Genomic_DNA"/>
</dbReference>
<dbReference type="InterPro" id="IPR036047">
    <property type="entry name" value="F-box-like_dom_sf"/>
</dbReference>
<reference evidence="3" key="2">
    <citation type="journal article" date="2023" name="Plants (Basel)">
        <title>Annotation of the Turnera subulata (Passifloraceae) Draft Genome Reveals the S-Locus Evolved after the Divergence of Turneroideae from Passifloroideae in a Stepwise Manner.</title>
        <authorList>
            <person name="Henning P.M."/>
            <person name="Roalson E.H."/>
            <person name="Mir W."/>
            <person name="McCubbin A.G."/>
            <person name="Shore J.S."/>
        </authorList>
    </citation>
    <scope>NUCLEOTIDE SEQUENCE</scope>
    <source>
        <strain evidence="3">F60SS</strain>
    </source>
</reference>
<name>A0A9Q0JMT9_9ROSI</name>
<dbReference type="Pfam" id="PF00646">
    <property type="entry name" value="F-box"/>
    <property type="match status" value="1"/>
</dbReference>
<dbReference type="InterPro" id="IPR001810">
    <property type="entry name" value="F-box_dom"/>
</dbReference>
<dbReference type="InterPro" id="IPR050796">
    <property type="entry name" value="SCF_F-box_component"/>
</dbReference>
<evidence type="ECO:0000256" key="1">
    <source>
        <dbReference type="SAM" id="MobiDB-lite"/>
    </source>
</evidence>
<keyword evidence="4" id="KW-1185">Reference proteome</keyword>
<proteinExistence type="predicted"/>
<feature type="region of interest" description="Disordered" evidence="1">
    <location>
        <begin position="1"/>
        <end position="25"/>
    </location>
</feature>
<dbReference type="PANTHER" id="PTHR31672:SF13">
    <property type="entry name" value="F-BOX PROTEIN CPR30-LIKE"/>
    <property type="match status" value="1"/>
</dbReference>
<dbReference type="SMART" id="SM00256">
    <property type="entry name" value="FBOX"/>
    <property type="match status" value="1"/>
</dbReference>
<sequence>MPDSGNMPMSSSRSSKKQKKDEISDDIAMEMKHNKTRAPGNSLLVDHAKPMEQLAISTNMAAPNRSYLPPDIVEEILDLLPSISIDRFRSVSKSLFSLLTIKFNIPRLLYYPYVKEFSPLDYVIKSFDDQGQLVHYPNMTKFSPLNYGIKSSEYRGLFTAVVLSGYSGGAKNRGYMAPELSRPLRFCCFVGSCNGLVCLDASNHCGAKWETIVSILLTGFCRKLPHKNHYAYGFGYRWASDDYKVFAATPPHRNPECAKAEIFSLKIGAWKTLENPDWEYLQETLWYGSMGLFLNGALQWRTWESSWGEKGQIIAVAFDLDKGKFYHIPGMIQIRYLAVIEPLAWELLGNITVCVFLNGMKGRQILFG</sequence>
<dbReference type="OrthoDB" id="5319261at2759"/>
<gene>
    <name evidence="3" type="ORF">Tsubulata_006851</name>
</gene>
<dbReference type="NCBIfam" id="TIGR01640">
    <property type="entry name" value="F_box_assoc_1"/>
    <property type="match status" value="1"/>
</dbReference>
<dbReference type="PANTHER" id="PTHR31672">
    <property type="entry name" value="BNACNNG10540D PROTEIN"/>
    <property type="match status" value="1"/>
</dbReference>
<accession>A0A9Q0JMT9</accession>